<name>A0A448UZL3_9FIRM</name>
<reference evidence="5 6" key="1">
    <citation type="submission" date="2018-12" db="EMBL/GenBank/DDBJ databases">
        <authorList>
            <consortium name="Pathogen Informatics"/>
        </authorList>
    </citation>
    <scope>NUCLEOTIDE SEQUENCE [LARGE SCALE GENOMIC DNA]</scope>
    <source>
        <strain evidence="5 6">NCTC13079</strain>
    </source>
</reference>
<gene>
    <name evidence="5" type="ORF">NCTC13079_00144</name>
</gene>
<dbReference type="InterPro" id="IPR036390">
    <property type="entry name" value="WH_DNA-bd_sf"/>
</dbReference>
<keyword evidence="1" id="KW-0805">Transcription regulation</keyword>
<organism evidence="5 6">
    <name type="scientific">Aedoeadaptatus ivorii</name>
    <dbReference type="NCBI Taxonomy" id="54006"/>
    <lineage>
        <taxon>Bacteria</taxon>
        <taxon>Bacillati</taxon>
        <taxon>Bacillota</taxon>
        <taxon>Tissierellia</taxon>
        <taxon>Tissierellales</taxon>
        <taxon>Peptoniphilaceae</taxon>
        <taxon>Aedoeadaptatus</taxon>
    </lineage>
</organism>
<dbReference type="OrthoDB" id="362473at2"/>
<protein>
    <submittedName>
        <fullName evidence="5">Transcriptional regulatory protein PtsJ</fullName>
    </submittedName>
</protein>
<dbReference type="SUPFAM" id="SSF46785">
    <property type="entry name" value="Winged helix' DNA-binding domain"/>
    <property type="match status" value="1"/>
</dbReference>
<feature type="domain" description="HTH gntR-type" evidence="4">
    <location>
        <begin position="7"/>
        <end position="75"/>
    </location>
</feature>
<evidence type="ECO:0000256" key="2">
    <source>
        <dbReference type="ARBA" id="ARBA00023125"/>
    </source>
</evidence>
<dbReference type="PANTHER" id="PTHR38445:SF9">
    <property type="entry name" value="HTH-TYPE TRANSCRIPTIONAL REPRESSOR YTRA"/>
    <property type="match status" value="1"/>
</dbReference>
<dbReference type="GO" id="GO:0003700">
    <property type="term" value="F:DNA-binding transcription factor activity"/>
    <property type="evidence" value="ECO:0007669"/>
    <property type="project" value="InterPro"/>
</dbReference>
<evidence type="ECO:0000313" key="5">
    <source>
        <dbReference type="EMBL" id="VEJ34418.1"/>
    </source>
</evidence>
<evidence type="ECO:0000256" key="1">
    <source>
        <dbReference type="ARBA" id="ARBA00023015"/>
    </source>
</evidence>
<dbReference type="GO" id="GO:0003677">
    <property type="term" value="F:DNA binding"/>
    <property type="evidence" value="ECO:0007669"/>
    <property type="project" value="UniProtKB-KW"/>
</dbReference>
<evidence type="ECO:0000313" key="6">
    <source>
        <dbReference type="Proteomes" id="UP000269544"/>
    </source>
</evidence>
<dbReference type="Gene3D" id="1.10.10.10">
    <property type="entry name" value="Winged helix-like DNA-binding domain superfamily/Winged helix DNA-binding domain"/>
    <property type="match status" value="1"/>
</dbReference>
<dbReference type="InterPro" id="IPR036388">
    <property type="entry name" value="WH-like_DNA-bd_sf"/>
</dbReference>
<dbReference type="KEGG" id="piv:NCTC13079_00144"/>
<proteinExistence type="predicted"/>
<dbReference type="InterPro" id="IPR000524">
    <property type="entry name" value="Tscrpt_reg_HTH_GntR"/>
</dbReference>
<dbReference type="AlphaFoldDB" id="A0A448UZL3"/>
<dbReference type="EMBL" id="LR134523">
    <property type="protein sequence ID" value="VEJ34418.1"/>
    <property type="molecule type" value="Genomic_DNA"/>
</dbReference>
<keyword evidence="3" id="KW-0804">Transcription</keyword>
<dbReference type="SMART" id="SM00345">
    <property type="entry name" value="HTH_GNTR"/>
    <property type="match status" value="1"/>
</dbReference>
<dbReference type="PANTHER" id="PTHR38445">
    <property type="entry name" value="HTH-TYPE TRANSCRIPTIONAL REPRESSOR YTRA"/>
    <property type="match status" value="1"/>
</dbReference>
<dbReference type="Pfam" id="PF00392">
    <property type="entry name" value="GntR"/>
    <property type="match status" value="1"/>
</dbReference>
<evidence type="ECO:0000256" key="3">
    <source>
        <dbReference type="ARBA" id="ARBA00023163"/>
    </source>
</evidence>
<dbReference type="Proteomes" id="UP000269544">
    <property type="component" value="Chromosome"/>
</dbReference>
<dbReference type="CDD" id="cd07377">
    <property type="entry name" value="WHTH_GntR"/>
    <property type="match status" value="1"/>
</dbReference>
<accession>A0A448UZL3</accession>
<dbReference type="RefSeq" id="WP_126464624.1">
    <property type="nucleotide sequence ID" value="NZ_JAUSWF010000012.1"/>
</dbReference>
<dbReference type="PROSITE" id="PS50949">
    <property type="entry name" value="HTH_GNTR"/>
    <property type="match status" value="1"/>
</dbReference>
<sequence>MDFDASRPIYLQLYEVFRRHIAAGEWPGGEKIESVRNLAKAYRVNPNTVQRALAELEREDLIVTDRTRGKYVTEDENLIALLGRDAFVEACRELRRIADDLSMSKEVALKLLSEQWERGGDDGSRTH</sequence>
<keyword evidence="2" id="KW-0238">DNA-binding</keyword>
<keyword evidence="6" id="KW-1185">Reference proteome</keyword>
<evidence type="ECO:0000259" key="4">
    <source>
        <dbReference type="PROSITE" id="PS50949"/>
    </source>
</evidence>